<dbReference type="AlphaFoldDB" id="A0A7D4A9M8"/>
<dbReference type="EMBL" id="CP053892">
    <property type="protein sequence ID" value="QKG25825.1"/>
    <property type="molecule type" value="Genomic_DNA"/>
</dbReference>
<evidence type="ECO:0008006" key="3">
    <source>
        <dbReference type="Google" id="ProtNLM"/>
    </source>
</evidence>
<evidence type="ECO:0000313" key="2">
    <source>
        <dbReference type="Proteomes" id="UP000501240"/>
    </source>
</evidence>
<dbReference type="Proteomes" id="UP000501240">
    <property type="component" value="Chromosome"/>
</dbReference>
<dbReference type="RefSeq" id="WP_173099368.1">
    <property type="nucleotide sequence ID" value="NZ_CP053892.1"/>
</dbReference>
<accession>A0A7D4A9M8</accession>
<organism evidence="1 2">
    <name type="scientific">Actinomadura verrucosospora</name>
    <dbReference type="NCBI Taxonomy" id="46165"/>
    <lineage>
        <taxon>Bacteria</taxon>
        <taxon>Bacillati</taxon>
        <taxon>Actinomycetota</taxon>
        <taxon>Actinomycetes</taxon>
        <taxon>Streptosporangiales</taxon>
        <taxon>Thermomonosporaceae</taxon>
        <taxon>Actinomadura</taxon>
    </lineage>
</organism>
<proteinExistence type="predicted"/>
<reference evidence="1 2" key="1">
    <citation type="submission" date="2020-05" db="EMBL/GenBank/DDBJ databases">
        <title>Actinomadura verrucosospora NRRL-B18236 (PFL_A860) Genome sequencing and assembly.</title>
        <authorList>
            <person name="Samborskyy M."/>
        </authorList>
    </citation>
    <scope>NUCLEOTIDE SEQUENCE [LARGE SCALE GENOMIC DNA]</scope>
    <source>
        <strain evidence="1 2">NRRL:B18236</strain>
    </source>
</reference>
<evidence type="ECO:0000313" key="1">
    <source>
        <dbReference type="EMBL" id="QKG25825.1"/>
    </source>
</evidence>
<protein>
    <recommendedName>
        <fullName evidence="3">DUF2262 domain-containing protein</fullName>
    </recommendedName>
</protein>
<sequence>MTTPPPDRTITDESLGVFVREWQLLLDGERLDFSFYSLTLELDGRNIALLLDTADPAEARRLLPRLRRAVENRAALKQRAVEAVVHAFTEDPPTTDELTEAHADLLLDTIAADGDDEIVLHLTDSCGKHFLDGYWPAVRFTTQDTVLEVTVEA</sequence>
<keyword evidence="2" id="KW-1185">Reference proteome</keyword>
<gene>
    <name evidence="1" type="ORF">ACTIVE_7477</name>
</gene>
<name>A0A7D4A9M8_ACTVE</name>